<evidence type="ECO:0000313" key="3">
    <source>
        <dbReference type="Proteomes" id="UP000604475"/>
    </source>
</evidence>
<dbReference type="AlphaFoldDB" id="A0A937RCF5"/>
<proteinExistence type="predicted"/>
<gene>
    <name evidence="2" type="ORF">I7412_11065</name>
</gene>
<evidence type="ECO:0000313" key="2">
    <source>
        <dbReference type="EMBL" id="MBL7627697.1"/>
    </source>
</evidence>
<keyword evidence="1" id="KW-0732">Signal</keyword>
<dbReference type="RefSeq" id="WP_202999008.1">
    <property type="nucleotide sequence ID" value="NZ_JADWYU010000195.1"/>
</dbReference>
<dbReference type="PROSITE" id="PS51257">
    <property type="entry name" value="PROKAR_LIPOPROTEIN"/>
    <property type="match status" value="1"/>
</dbReference>
<protein>
    <submittedName>
        <fullName evidence="2">Uncharacterized protein</fullName>
    </submittedName>
</protein>
<keyword evidence="3" id="KW-1185">Reference proteome</keyword>
<evidence type="ECO:0000256" key="1">
    <source>
        <dbReference type="SAM" id="SignalP"/>
    </source>
</evidence>
<reference evidence="2" key="1">
    <citation type="submission" date="2020-12" db="EMBL/GenBank/DDBJ databases">
        <title>Genomic characterization of non-nitrogen-fixing Frankia strains.</title>
        <authorList>
            <person name="Carlos-Shanley C."/>
            <person name="Guerra T."/>
            <person name="Hahn D."/>
        </authorList>
    </citation>
    <scope>NUCLEOTIDE SEQUENCE</scope>
    <source>
        <strain evidence="2">CN6</strain>
    </source>
</reference>
<name>A0A937RCF5_9ACTN</name>
<sequence length="131" mass="13125">MTPNRLTKAFAAVTLVGALGVTAAACSSSGDNDAACSSIEQSIEDLNTTTASQVSDPTAMGKTYHEQAEAIRASANGASGDVKTAGLKVAQAVDDLGTFVEGLANSTSTTPQMPDNTALISAGTELQNACN</sequence>
<comment type="caution">
    <text evidence="2">The sequence shown here is derived from an EMBL/GenBank/DDBJ whole genome shotgun (WGS) entry which is preliminary data.</text>
</comment>
<organism evidence="2 3">
    <name type="scientific">Frankia nepalensis</name>
    <dbReference type="NCBI Taxonomy" id="1836974"/>
    <lineage>
        <taxon>Bacteria</taxon>
        <taxon>Bacillati</taxon>
        <taxon>Actinomycetota</taxon>
        <taxon>Actinomycetes</taxon>
        <taxon>Frankiales</taxon>
        <taxon>Frankiaceae</taxon>
        <taxon>Frankia</taxon>
    </lineage>
</organism>
<accession>A0A937RCF5</accession>
<dbReference type="Proteomes" id="UP000604475">
    <property type="component" value="Unassembled WGS sequence"/>
</dbReference>
<feature type="signal peptide" evidence="1">
    <location>
        <begin position="1"/>
        <end position="23"/>
    </location>
</feature>
<feature type="chain" id="PRO_5039498699" evidence="1">
    <location>
        <begin position="24"/>
        <end position="131"/>
    </location>
</feature>
<dbReference type="EMBL" id="JAEACQ010000163">
    <property type="protein sequence ID" value="MBL7627697.1"/>
    <property type="molecule type" value="Genomic_DNA"/>
</dbReference>